<accession>A0A383BU03</accession>
<name>A0A383BU03_9ZZZZ</name>
<dbReference type="EMBL" id="UINC01203206">
    <property type="protein sequence ID" value="SVE23349.1"/>
    <property type="molecule type" value="Genomic_DNA"/>
</dbReference>
<dbReference type="AlphaFoldDB" id="A0A383BU03"/>
<protein>
    <recommendedName>
        <fullName evidence="2">DUF4019 domain-containing protein</fullName>
    </recommendedName>
</protein>
<proteinExistence type="predicted"/>
<evidence type="ECO:0008006" key="2">
    <source>
        <dbReference type="Google" id="ProtNLM"/>
    </source>
</evidence>
<sequence>MKYMTFIIIGLLLSGCNQTGNQDSLTHADDEQAAVQIAETWLTLIDEGKYEESWDESSSMFKNSVTKEQWVETMKINRPQFGKVLQRDVKTKSYETNISGKPDLEHVVIQFQTKFEHKAKGIETITPAKDRDGVWRVWGYFIK</sequence>
<dbReference type="InterPro" id="IPR025091">
    <property type="entry name" value="DUF4019"/>
</dbReference>
<dbReference type="PROSITE" id="PS51257">
    <property type="entry name" value="PROKAR_LIPOPROTEIN"/>
    <property type="match status" value="1"/>
</dbReference>
<organism evidence="1">
    <name type="scientific">marine metagenome</name>
    <dbReference type="NCBI Taxonomy" id="408172"/>
    <lineage>
        <taxon>unclassified sequences</taxon>
        <taxon>metagenomes</taxon>
        <taxon>ecological metagenomes</taxon>
    </lineage>
</organism>
<reference evidence="1" key="1">
    <citation type="submission" date="2018-05" db="EMBL/GenBank/DDBJ databases">
        <authorList>
            <person name="Lanie J.A."/>
            <person name="Ng W.-L."/>
            <person name="Kazmierczak K.M."/>
            <person name="Andrzejewski T.M."/>
            <person name="Davidsen T.M."/>
            <person name="Wayne K.J."/>
            <person name="Tettelin H."/>
            <person name="Glass J.I."/>
            <person name="Rusch D."/>
            <person name="Podicherti R."/>
            <person name="Tsui H.-C.T."/>
            <person name="Winkler M.E."/>
        </authorList>
    </citation>
    <scope>NUCLEOTIDE SEQUENCE</scope>
</reference>
<evidence type="ECO:0000313" key="1">
    <source>
        <dbReference type="EMBL" id="SVE23349.1"/>
    </source>
</evidence>
<dbReference type="Pfam" id="PF13211">
    <property type="entry name" value="DUF4019"/>
    <property type="match status" value="1"/>
</dbReference>
<gene>
    <name evidence="1" type="ORF">METZ01_LOCUS476203</name>
</gene>